<dbReference type="Proteomes" id="UP000239549">
    <property type="component" value="Unassembled WGS sequence"/>
</dbReference>
<dbReference type="InterPro" id="IPR017900">
    <property type="entry name" value="4Fe4S_Fe_S_CS"/>
</dbReference>
<dbReference type="OrthoDB" id="9807879at2"/>
<dbReference type="RefSeq" id="WP_104372018.1">
    <property type="nucleotide sequence ID" value="NZ_BFAV01000112.1"/>
</dbReference>
<dbReference type="Gene3D" id="3.30.70.20">
    <property type="match status" value="1"/>
</dbReference>
<dbReference type="AlphaFoldDB" id="A0A2L2XC29"/>
<organism evidence="5 6">
    <name type="scientific">Desulfocucumis palustris</name>
    <dbReference type="NCBI Taxonomy" id="1898651"/>
    <lineage>
        <taxon>Bacteria</taxon>
        <taxon>Bacillati</taxon>
        <taxon>Bacillota</taxon>
        <taxon>Clostridia</taxon>
        <taxon>Eubacteriales</taxon>
        <taxon>Desulfocucumaceae</taxon>
        <taxon>Desulfocucumis</taxon>
    </lineage>
</organism>
<dbReference type="EMBL" id="BFAV01000112">
    <property type="protein sequence ID" value="GBF33652.1"/>
    <property type="molecule type" value="Genomic_DNA"/>
</dbReference>
<comment type="caution">
    <text evidence="5">The sequence shown here is derived from an EMBL/GenBank/DDBJ whole genome shotgun (WGS) entry which is preliminary data.</text>
</comment>
<name>A0A2L2XC29_9FIRM</name>
<sequence>MPPVVYNEKCSGCGKCEEICPGDLMEVNPATQKAFCRSARDCWDCMACVKECPKGALETRIPYQLGYYPARLIPKKKDKMIEWTCIDINGKIEKFNVRTHNK</sequence>
<accession>A0A2L2XC29</accession>
<dbReference type="PROSITE" id="PS00198">
    <property type="entry name" value="4FE4S_FER_1"/>
    <property type="match status" value="2"/>
</dbReference>
<evidence type="ECO:0000256" key="1">
    <source>
        <dbReference type="ARBA" id="ARBA00022723"/>
    </source>
</evidence>
<evidence type="ECO:0000256" key="3">
    <source>
        <dbReference type="ARBA" id="ARBA00023014"/>
    </source>
</evidence>
<evidence type="ECO:0000259" key="4">
    <source>
        <dbReference type="PROSITE" id="PS51379"/>
    </source>
</evidence>
<dbReference type="GO" id="GO:0051536">
    <property type="term" value="F:iron-sulfur cluster binding"/>
    <property type="evidence" value="ECO:0007669"/>
    <property type="project" value="UniProtKB-KW"/>
</dbReference>
<reference evidence="6" key="1">
    <citation type="submission" date="2018-02" db="EMBL/GenBank/DDBJ databases">
        <title>Genome sequence of Desulfocucumis palustris strain NAW-5.</title>
        <authorList>
            <person name="Watanabe M."/>
            <person name="Kojima H."/>
            <person name="Fukui M."/>
        </authorList>
    </citation>
    <scope>NUCLEOTIDE SEQUENCE [LARGE SCALE GENOMIC DNA]</scope>
    <source>
        <strain evidence="6">NAW-5</strain>
    </source>
</reference>
<keyword evidence="6" id="KW-1185">Reference proteome</keyword>
<proteinExistence type="predicted"/>
<keyword evidence="1" id="KW-0479">Metal-binding</keyword>
<keyword evidence="3" id="KW-0411">Iron-sulfur</keyword>
<feature type="domain" description="4Fe-4S ferredoxin-type" evidence="4">
    <location>
        <begin position="1"/>
        <end position="30"/>
    </location>
</feature>
<keyword evidence="2" id="KW-0408">Iron</keyword>
<feature type="domain" description="4Fe-4S ferredoxin-type" evidence="4">
    <location>
        <begin position="32"/>
        <end position="62"/>
    </location>
</feature>
<gene>
    <name evidence="5" type="ORF">DCCM_2758</name>
</gene>
<dbReference type="GO" id="GO:0046872">
    <property type="term" value="F:metal ion binding"/>
    <property type="evidence" value="ECO:0007669"/>
    <property type="project" value="UniProtKB-KW"/>
</dbReference>
<evidence type="ECO:0000256" key="2">
    <source>
        <dbReference type="ARBA" id="ARBA00023004"/>
    </source>
</evidence>
<dbReference type="SUPFAM" id="SSF54862">
    <property type="entry name" value="4Fe-4S ferredoxins"/>
    <property type="match status" value="1"/>
</dbReference>
<dbReference type="Pfam" id="PF12838">
    <property type="entry name" value="Fer4_7"/>
    <property type="match status" value="1"/>
</dbReference>
<evidence type="ECO:0000313" key="6">
    <source>
        <dbReference type="Proteomes" id="UP000239549"/>
    </source>
</evidence>
<evidence type="ECO:0000313" key="5">
    <source>
        <dbReference type="EMBL" id="GBF33652.1"/>
    </source>
</evidence>
<protein>
    <submittedName>
        <fullName evidence="5">4Fe-4S dicluster domain-containing protein</fullName>
    </submittedName>
</protein>
<dbReference type="InterPro" id="IPR017896">
    <property type="entry name" value="4Fe4S_Fe-S-bd"/>
</dbReference>
<dbReference type="PROSITE" id="PS51379">
    <property type="entry name" value="4FE4S_FER_2"/>
    <property type="match status" value="2"/>
</dbReference>